<keyword evidence="2" id="KW-1185">Reference proteome</keyword>
<dbReference type="Proteomes" id="UP000054560">
    <property type="component" value="Unassembled WGS sequence"/>
</dbReference>
<dbReference type="AlphaFoldDB" id="A0A0L0F4A8"/>
<dbReference type="EMBL" id="KQ248614">
    <property type="protein sequence ID" value="KNC71522.1"/>
    <property type="molecule type" value="Genomic_DNA"/>
</dbReference>
<gene>
    <name evidence="1" type="ORF">SARC_15936</name>
</gene>
<accession>A0A0L0F4A8</accession>
<protein>
    <submittedName>
        <fullName evidence="1">Uncharacterized protein</fullName>
    </submittedName>
</protein>
<name>A0A0L0F4A8_9EUKA</name>
<proteinExistence type="predicted"/>
<evidence type="ECO:0000313" key="2">
    <source>
        <dbReference type="Proteomes" id="UP000054560"/>
    </source>
</evidence>
<reference evidence="1 2" key="1">
    <citation type="submission" date="2011-02" db="EMBL/GenBank/DDBJ databases">
        <title>The Genome Sequence of Sphaeroforma arctica JP610.</title>
        <authorList>
            <consortium name="The Broad Institute Genome Sequencing Platform"/>
            <person name="Russ C."/>
            <person name="Cuomo C."/>
            <person name="Young S.K."/>
            <person name="Zeng Q."/>
            <person name="Gargeya S."/>
            <person name="Alvarado L."/>
            <person name="Berlin A."/>
            <person name="Chapman S.B."/>
            <person name="Chen Z."/>
            <person name="Freedman E."/>
            <person name="Gellesch M."/>
            <person name="Goldberg J."/>
            <person name="Griggs A."/>
            <person name="Gujja S."/>
            <person name="Heilman E."/>
            <person name="Heiman D."/>
            <person name="Howarth C."/>
            <person name="Mehta T."/>
            <person name="Neiman D."/>
            <person name="Pearson M."/>
            <person name="Roberts A."/>
            <person name="Saif S."/>
            <person name="Shea T."/>
            <person name="Shenoy N."/>
            <person name="Sisk P."/>
            <person name="Stolte C."/>
            <person name="Sykes S."/>
            <person name="White J."/>
            <person name="Yandava C."/>
            <person name="Burger G."/>
            <person name="Gray M.W."/>
            <person name="Holland P.W.H."/>
            <person name="King N."/>
            <person name="Lang F.B.F."/>
            <person name="Roger A.J."/>
            <person name="Ruiz-Trillo I."/>
            <person name="Haas B."/>
            <person name="Nusbaum C."/>
            <person name="Birren B."/>
        </authorList>
    </citation>
    <scope>NUCLEOTIDE SEQUENCE [LARGE SCALE GENOMIC DNA]</scope>
    <source>
        <strain evidence="1 2">JP610</strain>
    </source>
</reference>
<dbReference type="RefSeq" id="XP_014145424.1">
    <property type="nucleotide sequence ID" value="XM_014289949.1"/>
</dbReference>
<sequence>MSEVAPSTDATAAKQVTQDATVEAKTFTWVTPSIWPDNKVLDILADPKEAEKLEKMSSKEIK</sequence>
<organism evidence="1 2">
    <name type="scientific">Sphaeroforma arctica JP610</name>
    <dbReference type="NCBI Taxonomy" id="667725"/>
    <lineage>
        <taxon>Eukaryota</taxon>
        <taxon>Ichthyosporea</taxon>
        <taxon>Ichthyophonida</taxon>
        <taxon>Sphaeroforma</taxon>
    </lineage>
</organism>
<dbReference type="GeneID" id="25916440"/>
<evidence type="ECO:0000313" key="1">
    <source>
        <dbReference type="EMBL" id="KNC71522.1"/>
    </source>
</evidence>